<sequence>MLTAIALKVLGLSGDSEPSPASTGAGASSGSPSAAPFAVTARQENEAGCTALPRRVSAPQDRAELVSGGDVNAVVRRNQGARVGELNVGLTLEGGSRSLTVTSIDIEPKSSRAAEPLAGTLLCEPNAGGEPKIQLFADLDSAEPVFLAGKNSTQRYFKDRVITLNPGEQVNLSATFLAEDGSRDFGLFIRYVRNGKEGTVPVPAPRGGRYAVTGFAPRYGAVYAGSDGGYRRLEDPRPCPWLPAAQGC</sequence>
<evidence type="ECO:0000256" key="1">
    <source>
        <dbReference type="SAM" id="MobiDB-lite"/>
    </source>
</evidence>
<dbReference type="Proteomes" id="UP001249394">
    <property type="component" value="Chromosome"/>
</dbReference>
<organism evidence="2 3">
    <name type="scientific">Streptomyces violaceus</name>
    <name type="common">Streptomyces venezuelae</name>
    <dbReference type="NCBI Taxonomy" id="1936"/>
    <lineage>
        <taxon>Bacteria</taxon>
        <taxon>Bacillati</taxon>
        <taxon>Actinomycetota</taxon>
        <taxon>Actinomycetes</taxon>
        <taxon>Kitasatosporales</taxon>
        <taxon>Streptomycetaceae</taxon>
        <taxon>Streptomyces</taxon>
    </lineage>
</organism>
<proteinExistence type="predicted"/>
<keyword evidence="3" id="KW-1185">Reference proteome</keyword>
<feature type="compositionally biased region" description="Low complexity" evidence="1">
    <location>
        <begin position="18"/>
        <end position="38"/>
    </location>
</feature>
<evidence type="ECO:0000313" key="2">
    <source>
        <dbReference type="EMBL" id="WND16193.1"/>
    </source>
</evidence>
<name>A0ABY9U1F1_STRVL</name>
<dbReference type="EMBL" id="CP134213">
    <property type="protein sequence ID" value="WND16193.1"/>
    <property type="molecule type" value="Genomic_DNA"/>
</dbReference>
<accession>A0ABY9U1F1</accession>
<reference evidence="2 3" key="1">
    <citation type="submission" date="2023-09" db="EMBL/GenBank/DDBJ databases">
        <title>The genome sequence of Streptomyces anthocyanicus.</title>
        <authorList>
            <person name="Mo P."/>
        </authorList>
    </citation>
    <scope>NUCLEOTIDE SEQUENCE [LARGE SCALE GENOMIC DNA]</scope>
    <source>
        <strain evidence="2 3">JCM 4387</strain>
    </source>
</reference>
<feature type="region of interest" description="Disordered" evidence="1">
    <location>
        <begin position="13"/>
        <end position="42"/>
    </location>
</feature>
<gene>
    <name evidence="2" type="ORF">RI060_01960</name>
</gene>
<protein>
    <submittedName>
        <fullName evidence="2">Uncharacterized protein</fullName>
    </submittedName>
</protein>
<evidence type="ECO:0000313" key="3">
    <source>
        <dbReference type="Proteomes" id="UP001249394"/>
    </source>
</evidence>